<reference evidence="2" key="1">
    <citation type="submission" date="2021-04" db="EMBL/GenBank/DDBJ databases">
        <title>A novel Synergistetes isolate from a pyrite-forming mixed culture.</title>
        <authorList>
            <person name="Bunk B."/>
            <person name="Sproer C."/>
            <person name="Spring S."/>
            <person name="Pester M."/>
        </authorList>
    </citation>
    <scope>NUCLEOTIDE SEQUENCE [LARGE SCALE GENOMIC DNA]</scope>
    <source>
        <strain evidence="2">J.5.4.2-T.3.5.2</strain>
    </source>
</reference>
<dbReference type="AlphaFoldDB" id="A0A9Q7APS2"/>
<protein>
    <submittedName>
        <fullName evidence="1">Nucleotidyl transferase AbiEii/AbiGii toxin family protein</fullName>
    </submittedName>
</protein>
<keyword evidence="2" id="KW-1185">Reference proteome</keyword>
<evidence type="ECO:0000313" key="1">
    <source>
        <dbReference type="EMBL" id="QTX31881.1"/>
    </source>
</evidence>
<organism evidence="1 2">
    <name type="scientific">Aminithiophilus ramosus</name>
    <dbReference type="NCBI Taxonomy" id="3029084"/>
    <lineage>
        <taxon>Bacteria</taxon>
        <taxon>Thermotogati</taxon>
        <taxon>Synergistota</taxon>
        <taxon>Synergistia</taxon>
        <taxon>Synergistales</taxon>
        <taxon>Aminithiophilaceae</taxon>
        <taxon>Aminithiophilus</taxon>
    </lineage>
</organism>
<sequence length="293" mass="33617">MAVEIVREMLSRFEIKDPETAIKALKEVLQEIILFSLYQGGFFEFAAFYGGTALRILHGLDRFSEDLDFSLLSSAVSIDLNSFGLTVEKSLRDFEVEASFEAKQKISTGGIASAQIKTEPLTGIFSLAVPQVLSDVIKILPKNQTVKIKLEVDTGKARNFKDKITYHLFPIAFPLRTMTLSCLFSGKMHALLCRTWGTRVKGRDWYDCLWFVQKKAAINVPYLEDKLRHSGHWNSSHPLRKEDVIELYMEQVLTLDVESAKSDLYPFIYDKRYVDNWNRSLFESIAEKFVFEE</sequence>
<name>A0A9Q7APS2_9BACT</name>
<keyword evidence="1" id="KW-0808">Transferase</keyword>
<dbReference type="Proteomes" id="UP000671879">
    <property type="component" value="Chromosome"/>
</dbReference>
<gene>
    <name evidence="1" type="ORF">KAR29_11185</name>
</gene>
<dbReference type="KEGG" id="aram:KAR29_11185"/>
<dbReference type="EMBL" id="CP072943">
    <property type="protein sequence ID" value="QTX31881.1"/>
    <property type="molecule type" value="Genomic_DNA"/>
</dbReference>
<dbReference type="GO" id="GO:0016740">
    <property type="term" value="F:transferase activity"/>
    <property type="evidence" value="ECO:0007669"/>
    <property type="project" value="UniProtKB-KW"/>
</dbReference>
<evidence type="ECO:0000313" key="2">
    <source>
        <dbReference type="Proteomes" id="UP000671879"/>
    </source>
</evidence>
<dbReference type="InterPro" id="IPR014942">
    <property type="entry name" value="AbiEii"/>
</dbReference>
<proteinExistence type="predicted"/>
<dbReference type="RefSeq" id="WP_274373074.1">
    <property type="nucleotide sequence ID" value="NZ_CP072943.1"/>
</dbReference>
<accession>A0A9Q7APS2</accession>
<dbReference type="Gene3D" id="3.10.450.620">
    <property type="entry name" value="JHP933, nucleotidyltransferase-like core domain"/>
    <property type="match status" value="1"/>
</dbReference>
<dbReference type="Pfam" id="PF08843">
    <property type="entry name" value="AbiEii"/>
    <property type="match status" value="1"/>
</dbReference>